<dbReference type="EMBL" id="JBHSLA010000003">
    <property type="protein sequence ID" value="MFC5195504.1"/>
    <property type="molecule type" value="Genomic_DNA"/>
</dbReference>
<evidence type="ECO:0000313" key="2">
    <source>
        <dbReference type="Proteomes" id="UP001596162"/>
    </source>
</evidence>
<evidence type="ECO:0000313" key="1">
    <source>
        <dbReference type="EMBL" id="MFC5195504.1"/>
    </source>
</evidence>
<accession>A0ABW0C5N5</accession>
<proteinExistence type="predicted"/>
<protein>
    <recommendedName>
        <fullName evidence="3">Outer membrane protein beta-barrel domain-containing protein</fullName>
    </recommendedName>
</protein>
<sequence length="139" mass="15461">MVRKTLLNLLFLFSVQAVSSQVLITLLLGDKLNSPNIEFGLEGGYNFSDISGLDSSNRLGTFNLGFYFNFKMQEQLYLYTGVLVKSNLGTADLSLADLEASGVNFISHDGTYTQRINYFIVPAYAKYVFNNNIYVEAGP</sequence>
<dbReference type="Proteomes" id="UP001596162">
    <property type="component" value="Unassembled WGS sequence"/>
</dbReference>
<keyword evidence="2" id="KW-1185">Reference proteome</keyword>
<reference evidence="2" key="1">
    <citation type="journal article" date="2019" name="Int. J. Syst. Evol. Microbiol.">
        <title>The Global Catalogue of Microorganisms (GCM) 10K type strain sequencing project: providing services to taxonomists for standard genome sequencing and annotation.</title>
        <authorList>
            <consortium name="The Broad Institute Genomics Platform"/>
            <consortium name="The Broad Institute Genome Sequencing Center for Infectious Disease"/>
            <person name="Wu L."/>
            <person name="Ma J."/>
        </authorList>
    </citation>
    <scope>NUCLEOTIDE SEQUENCE [LARGE SCALE GENOMIC DNA]</scope>
    <source>
        <strain evidence="2">JCM 17978</strain>
    </source>
</reference>
<evidence type="ECO:0008006" key="3">
    <source>
        <dbReference type="Google" id="ProtNLM"/>
    </source>
</evidence>
<gene>
    <name evidence="1" type="ORF">ACFPH8_09210</name>
</gene>
<organism evidence="1 2">
    <name type="scientific">Bizionia hallyeonensis</name>
    <dbReference type="NCBI Taxonomy" id="1123757"/>
    <lineage>
        <taxon>Bacteria</taxon>
        <taxon>Pseudomonadati</taxon>
        <taxon>Bacteroidota</taxon>
        <taxon>Flavobacteriia</taxon>
        <taxon>Flavobacteriales</taxon>
        <taxon>Flavobacteriaceae</taxon>
        <taxon>Bizionia</taxon>
    </lineage>
</organism>
<dbReference type="RefSeq" id="WP_376860372.1">
    <property type="nucleotide sequence ID" value="NZ_JBHSLA010000003.1"/>
</dbReference>
<comment type="caution">
    <text evidence="1">The sequence shown here is derived from an EMBL/GenBank/DDBJ whole genome shotgun (WGS) entry which is preliminary data.</text>
</comment>
<name>A0ABW0C5N5_9FLAO</name>